<dbReference type="Proteomes" id="UP000315522">
    <property type="component" value="Unassembled WGS sequence"/>
</dbReference>
<organism evidence="1 2">
    <name type="scientific">Lachnellula willkommii</name>
    <dbReference type="NCBI Taxonomy" id="215461"/>
    <lineage>
        <taxon>Eukaryota</taxon>
        <taxon>Fungi</taxon>
        <taxon>Dikarya</taxon>
        <taxon>Ascomycota</taxon>
        <taxon>Pezizomycotina</taxon>
        <taxon>Leotiomycetes</taxon>
        <taxon>Helotiales</taxon>
        <taxon>Lachnaceae</taxon>
        <taxon>Lachnellula</taxon>
    </lineage>
</organism>
<feature type="non-terminal residue" evidence="1">
    <location>
        <position position="1"/>
    </location>
</feature>
<dbReference type="AlphaFoldDB" id="A0A559LY59"/>
<protein>
    <recommendedName>
        <fullName evidence="3">BTB domain-containing protein</fullName>
    </recommendedName>
</protein>
<proteinExistence type="predicted"/>
<reference evidence="1 2" key="1">
    <citation type="submission" date="2018-05" db="EMBL/GenBank/DDBJ databases">
        <title>Genome sequencing and assembly of the regulated plant pathogen Lachnellula willkommii and related sister species for the development of diagnostic species identification markers.</title>
        <authorList>
            <person name="Giroux E."/>
            <person name="Bilodeau G."/>
        </authorList>
    </citation>
    <scope>NUCLEOTIDE SEQUENCE [LARGE SCALE GENOMIC DNA]</scope>
    <source>
        <strain evidence="1 2">CBS 172.35</strain>
    </source>
</reference>
<evidence type="ECO:0000313" key="1">
    <source>
        <dbReference type="EMBL" id="TVY85651.1"/>
    </source>
</evidence>
<keyword evidence="2" id="KW-1185">Reference proteome</keyword>
<sequence>RLVVFDQEFHVHSVVLKLYSAFFRKFLDSPDKATAAAAAAAGANHPSIASPQSIVSSKFKYEWVTKLDETISGEDADTNDALPWYLVAATGISKETIDISTFKGDKVPELRAFEKLLCAFYIKQYEIEDFDELETMTRQADYYCALPMLSRSLDGALWRSEWSLGR</sequence>
<dbReference type="EMBL" id="QGML01007203">
    <property type="protein sequence ID" value="TVY85651.1"/>
    <property type="molecule type" value="Genomic_DNA"/>
</dbReference>
<name>A0A559LY59_9HELO</name>
<gene>
    <name evidence="1" type="ORF">LAWI1_G008232</name>
</gene>
<dbReference type="Gene3D" id="3.30.710.10">
    <property type="entry name" value="Potassium Channel Kv1.1, Chain A"/>
    <property type="match status" value="1"/>
</dbReference>
<dbReference type="InterPro" id="IPR011333">
    <property type="entry name" value="SKP1/BTB/POZ_sf"/>
</dbReference>
<accession>A0A559LY59</accession>
<evidence type="ECO:0008006" key="3">
    <source>
        <dbReference type="Google" id="ProtNLM"/>
    </source>
</evidence>
<evidence type="ECO:0000313" key="2">
    <source>
        <dbReference type="Proteomes" id="UP000315522"/>
    </source>
</evidence>
<comment type="caution">
    <text evidence="1">The sequence shown here is derived from an EMBL/GenBank/DDBJ whole genome shotgun (WGS) entry which is preliminary data.</text>
</comment>